<organism evidence="1 2">
    <name type="scientific">Rotaria sordida</name>
    <dbReference type="NCBI Taxonomy" id="392033"/>
    <lineage>
        <taxon>Eukaryota</taxon>
        <taxon>Metazoa</taxon>
        <taxon>Spiralia</taxon>
        <taxon>Gnathifera</taxon>
        <taxon>Rotifera</taxon>
        <taxon>Eurotatoria</taxon>
        <taxon>Bdelloidea</taxon>
        <taxon>Philodinida</taxon>
        <taxon>Philodinidae</taxon>
        <taxon>Rotaria</taxon>
    </lineage>
</organism>
<accession>A0A814LAV4</accession>
<dbReference type="EMBL" id="CAJNOL010000432">
    <property type="protein sequence ID" value="CAF1062204.1"/>
    <property type="molecule type" value="Genomic_DNA"/>
</dbReference>
<evidence type="ECO:0000313" key="2">
    <source>
        <dbReference type="Proteomes" id="UP000663870"/>
    </source>
</evidence>
<evidence type="ECO:0000313" key="1">
    <source>
        <dbReference type="EMBL" id="CAF1062204.1"/>
    </source>
</evidence>
<sequence length="246" mass="28243">MTEPIQQLQIIAEPKAFYRERYGSELDKSENVAKRYIRAAEENQFKLEYPTIEISGAWYEAIHHPYIRVASVTVPNEHVSTTCVHPYPLGADDPAAVEDRPNNAIYFPISNDDFMSGRKSFLLTRKKLLQKELRSHSPFRIIDSTKRLDDNVFDVFPGTSVLSQVMIDEMNQKRDEVTTAPTGTTNDQDEKFAICAPERGNWGGGDNILMVLTKLDRKKALHHEFDWEQLRHSRAPSFSNPRSVFE</sequence>
<name>A0A814LAV4_9BILA</name>
<comment type="caution">
    <text evidence="1">The sequence shown here is derived from an EMBL/GenBank/DDBJ whole genome shotgun (WGS) entry which is preliminary data.</text>
</comment>
<dbReference type="Proteomes" id="UP000663870">
    <property type="component" value="Unassembled WGS sequence"/>
</dbReference>
<reference evidence="1" key="1">
    <citation type="submission" date="2021-02" db="EMBL/GenBank/DDBJ databases">
        <authorList>
            <person name="Nowell W R."/>
        </authorList>
    </citation>
    <scope>NUCLEOTIDE SEQUENCE</scope>
</reference>
<protein>
    <submittedName>
        <fullName evidence="1">Uncharacterized protein</fullName>
    </submittedName>
</protein>
<gene>
    <name evidence="1" type="ORF">JXQ802_LOCUS17229</name>
</gene>
<dbReference type="AlphaFoldDB" id="A0A814LAV4"/>
<keyword evidence="2" id="KW-1185">Reference proteome</keyword>
<proteinExistence type="predicted"/>